<feature type="compositionally biased region" description="Polar residues" evidence="1">
    <location>
        <begin position="185"/>
        <end position="196"/>
    </location>
</feature>
<reference evidence="3 4" key="1">
    <citation type="submission" date="2017-02" db="EMBL/GenBank/DDBJ databases">
        <authorList>
            <person name="Peterson S.W."/>
        </authorList>
    </citation>
    <scope>NUCLEOTIDE SEQUENCE [LARGE SCALE GENOMIC DNA]</scope>
    <source>
        <strain evidence="3 4">VKM Ac-2059</strain>
    </source>
</reference>
<dbReference type="PROSITE" id="PS51257">
    <property type="entry name" value="PROKAR_LIPOPROTEIN"/>
    <property type="match status" value="1"/>
</dbReference>
<feature type="signal peptide" evidence="2">
    <location>
        <begin position="1"/>
        <end position="20"/>
    </location>
</feature>
<dbReference type="AlphaFoldDB" id="A0A1T5J6N0"/>
<dbReference type="InterPro" id="IPR021903">
    <property type="entry name" value="DUF3515"/>
</dbReference>
<keyword evidence="2" id="KW-0732">Signal</keyword>
<sequence length="202" mass="20148">MSSRKRLLPLVSALGAVALALVVTGCAPTVTATSAPDANDPACADVTVRLPDTVAGKPQRDTDAQATGAWGTPAAVLLHCGVAVPGPTTDTCVSLNGIDWIADDSDKPNYRYTTYGRTPAVEVFVNSDADTGGVSGTTALIDLGPAVSTIPATKACTGPEDVLGGVGSDNGDPTATPVNPAEPSTEPSADPTTQPSNPTPAP</sequence>
<organism evidence="3 4">
    <name type="scientific">Okibacterium fritillariae</name>
    <dbReference type="NCBI Taxonomy" id="123320"/>
    <lineage>
        <taxon>Bacteria</taxon>
        <taxon>Bacillati</taxon>
        <taxon>Actinomycetota</taxon>
        <taxon>Actinomycetes</taxon>
        <taxon>Micrococcales</taxon>
        <taxon>Microbacteriaceae</taxon>
        <taxon>Okibacterium</taxon>
    </lineage>
</organism>
<evidence type="ECO:0008006" key="5">
    <source>
        <dbReference type="Google" id="ProtNLM"/>
    </source>
</evidence>
<dbReference type="EMBL" id="FUZP01000001">
    <property type="protein sequence ID" value="SKC46883.1"/>
    <property type="molecule type" value="Genomic_DNA"/>
</dbReference>
<evidence type="ECO:0000313" key="3">
    <source>
        <dbReference type="EMBL" id="SKC46883.1"/>
    </source>
</evidence>
<dbReference type="OrthoDB" id="4331648at2"/>
<evidence type="ECO:0000313" key="4">
    <source>
        <dbReference type="Proteomes" id="UP000190857"/>
    </source>
</evidence>
<protein>
    <recommendedName>
        <fullName evidence="5">DUF3515 domain-containing protein</fullName>
    </recommendedName>
</protein>
<dbReference type="Pfam" id="PF12028">
    <property type="entry name" value="DUF3515"/>
    <property type="match status" value="1"/>
</dbReference>
<dbReference type="RefSeq" id="WP_079727332.1">
    <property type="nucleotide sequence ID" value="NZ_FUZP01000001.1"/>
</dbReference>
<dbReference type="STRING" id="123320.SAMN06309945_1260"/>
<name>A0A1T5J6N0_9MICO</name>
<evidence type="ECO:0000256" key="2">
    <source>
        <dbReference type="SAM" id="SignalP"/>
    </source>
</evidence>
<evidence type="ECO:0000256" key="1">
    <source>
        <dbReference type="SAM" id="MobiDB-lite"/>
    </source>
</evidence>
<accession>A0A1T5J6N0</accession>
<feature type="region of interest" description="Disordered" evidence="1">
    <location>
        <begin position="160"/>
        <end position="202"/>
    </location>
</feature>
<keyword evidence="4" id="KW-1185">Reference proteome</keyword>
<proteinExistence type="predicted"/>
<dbReference type="Proteomes" id="UP000190857">
    <property type="component" value="Unassembled WGS sequence"/>
</dbReference>
<gene>
    <name evidence="3" type="ORF">SAMN06309945_1260</name>
</gene>
<feature type="chain" id="PRO_5039361465" description="DUF3515 domain-containing protein" evidence="2">
    <location>
        <begin position="21"/>
        <end position="202"/>
    </location>
</feature>